<name>A0ABR2EAJ1_9ROSI</name>
<proteinExistence type="predicted"/>
<evidence type="ECO:0000313" key="4">
    <source>
        <dbReference type="Proteomes" id="UP001472677"/>
    </source>
</evidence>
<accession>A0ABR2EAJ1</accession>
<dbReference type="EMBL" id="JBBPBM010000017">
    <property type="protein sequence ID" value="KAK8556578.1"/>
    <property type="molecule type" value="Genomic_DNA"/>
</dbReference>
<sequence length="165" mass="18746">MVDPPDDSRLPKKQRRRDETPSEIHSHDHPPATTIECDNSIIPKPAASYRDMVIGSSDAQPDEELVSLDDDYIDLLEDDGQVGESEGIPFIDISKRVQSLALKSMKFTLVVKVLGRRIGYNVLHNRIYSIWKPSHPLKLIDIENDYFLVKFSSRVDYIKVLSEGP</sequence>
<feature type="region of interest" description="Disordered" evidence="1">
    <location>
        <begin position="1"/>
        <end position="38"/>
    </location>
</feature>
<evidence type="ECO:0000256" key="1">
    <source>
        <dbReference type="SAM" id="MobiDB-lite"/>
    </source>
</evidence>
<reference evidence="3 4" key="1">
    <citation type="journal article" date="2024" name="G3 (Bethesda)">
        <title>Genome assembly of Hibiscus sabdariffa L. provides insights into metabolisms of medicinal natural products.</title>
        <authorList>
            <person name="Kim T."/>
        </authorList>
    </citation>
    <scope>NUCLEOTIDE SEQUENCE [LARGE SCALE GENOMIC DNA]</scope>
    <source>
        <strain evidence="3">TK-2024</strain>
        <tissue evidence="3">Old leaves</tissue>
    </source>
</reference>
<dbReference type="Proteomes" id="UP001472677">
    <property type="component" value="Unassembled WGS sequence"/>
</dbReference>
<gene>
    <name evidence="3" type="ORF">V6N12_002976</name>
</gene>
<evidence type="ECO:0000259" key="2">
    <source>
        <dbReference type="Pfam" id="PF14111"/>
    </source>
</evidence>
<feature type="domain" description="DUF4283" evidence="2">
    <location>
        <begin position="104"/>
        <end position="165"/>
    </location>
</feature>
<comment type="caution">
    <text evidence="3">The sequence shown here is derived from an EMBL/GenBank/DDBJ whole genome shotgun (WGS) entry which is preliminary data.</text>
</comment>
<feature type="compositionally biased region" description="Basic and acidic residues" evidence="1">
    <location>
        <begin position="1"/>
        <end position="30"/>
    </location>
</feature>
<evidence type="ECO:0000313" key="3">
    <source>
        <dbReference type="EMBL" id="KAK8556578.1"/>
    </source>
</evidence>
<protein>
    <recommendedName>
        <fullName evidence="2">DUF4283 domain-containing protein</fullName>
    </recommendedName>
</protein>
<dbReference type="Pfam" id="PF14111">
    <property type="entry name" value="DUF4283"/>
    <property type="match status" value="1"/>
</dbReference>
<dbReference type="InterPro" id="IPR025558">
    <property type="entry name" value="DUF4283"/>
</dbReference>
<keyword evidence="4" id="KW-1185">Reference proteome</keyword>
<organism evidence="3 4">
    <name type="scientific">Hibiscus sabdariffa</name>
    <name type="common">roselle</name>
    <dbReference type="NCBI Taxonomy" id="183260"/>
    <lineage>
        <taxon>Eukaryota</taxon>
        <taxon>Viridiplantae</taxon>
        <taxon>Streptophyta</taxon>
        <taxon>Embryophyta</taxon>
        <taxon>Tracheophyta</taxon>
        <taxon>Spermatophyta</taxon>
        <taxon>Magnoliopsida</taxon>
        <taxon>eudicotyledons</taxon>
        <taxon>Gunneridae</taxon>
        <taxon>Pentapetalae</taxon>
        <taxon>rosids</taxon>
        <taxon>malvids</taxon>
        <taxon>Malvales</taxon>
        <taxon>Malvaceae</taxon>
        <taxon>Malvoideae</taxon>
        <taxon>Hibiscus</taxon>
    </lineage>
</organism>